<reference evidence="4" key="1">
    <citation type="journal article" date="2019" name="Int. J. Syst. Evol. Microbiol.">
        <title>The Global Catalogue of Microorganisms (GCM) 10K type strain sequencing project: providing services to taxonomists for standard genome sequencing and annotation.</title>
        <authorList>
            <consortium name="The Broad Institute Genomics Platform"/>
            <consortium name="The Broad Institute Genome Sequencing Center for Infectious Disease"/>
            <person name="Wu L."/>
            <person name="Ma J."/>
        </authorList>
    </citation>
    <scope>NUCLEOTIDE SEQUENCE [LARGE SCALE GENOMIC DNA]</scope>
    <source>
        <strain evidence="4">CGMCC 4.7396</strain>
    </source>
</reference>
<gene>
    <name evidence="3" type="ORF">ACFO8M_07820</name>
</gene>
<sequence>MQGGPLWSGSHQDRPVPAVERTCSSCGAVGAPKPLHVRSWACQHCGVLHDRDVNAAKVILAAGLAERENACGAEEDLVAPLRGQASV</sequence>
<name>A0ABV7PY10_9ACTN</name>
<dbReference type="InterPro" id="IPR010095">
    <property type="entry name" value="Cas12f1-like_TNB"/>
</dbReference>
<feature type="domain" description="Cas12f1-like TNB" evidence="2">
    <location>
        <begin position="21"/>
        <end position="59"/>
    </location>
</feature>
<evidence type="ECO:0000259" key="2">
    <source>
        <dbReference type="Pfam" id="PF07282"/>
    </source>
</evidence>
<protein>
    <submittedName>
        <fullName evidence="3">Zinc ribbon domain-containing protein</fullName>
    </submittedName>
</protein>
<dbReference type="Proteomes" id="UP001595712">
    <property type="component" value="Unassembled WGS sequence"/>
</dbReference>
<dbReference type="EMBL" id="JBHRWO010000007">
    <property type="protein sequence ID" value="MFC3492388.1"/>
    <property type="molecule type" value="Genomic_DNA"/>
</dbReference>
<dbReference type="Pfam" id="PF07282">
    <property type="entry name" value="Cas12f1-like_TNB"/>
    <property type="match status" value="1"/>
</dbReference>
<dbReference type="RefSeq" id="WP_387973082.1">
    <property type="nucleotide sequence ID" value="NZ_JBHRWO010000007.1"/>
</dbReference>
<accession>A0ABV7PY10</accession>
<evidence type="ECO:0000313" key="3">
    <source>
        <dbReference type="EMBL" id="MFC3492388.1"/>
    </source>
</evidence>
<comment type="caution">
    <text evidence="3">The sequence shown here is derived from an EMBL/GenBank/DDBJ whole genome shotgun (WGS) entry which is preliminary data.</text>
</comment>
<keyword evidence="4" id="KW-1185">Reference proteome</keyword>
<proteinExistence type="predicted"/>
<keyword evidence="1" id="KW-0238">DNA-binding</keyword>
<evidence type="ECO:0000256" key="1">
    <source>
        <dbReference type="ARBA" id="ARBA00023125"/>
    </source>
</evidence>
<organism evidence="3 4">
    <name type="scientific">Glycomyces rhizosphaerae</name>
    <dbReference type="NCBI Taxonomy" id="2054422"/>
    <lineage>
        <taxon>Bacteria</taxon>
        <taxon>Bacillati</taxon>
        <taxon>Actinomycetota</taxon>
        <taxon>Actinomycetes</taxon>
        <taxon>Glycomycetales</taxon>
        <taxon>Glycomycetaceae</taxon>
        <taxon>Glycomyces</taxon>
    </lineage>
</organism>
<evidence type="ECO:0000313" key="4">
    <source>
        <dbReference type="Proteomes" id="UP001595712"/>
    </source>
</evidence>